<evidence type="ECO:0000313" key="3">
    <source>
        <dbReference type="EMBL" id="ALS99175.1"/>
    </source>
</evidence>
<evidence type="ECO:0000256" key="1">
    <source>
        <dbReference type="ARBA" id="ARBA00022481"/>
    </source>
</evidence>
<dbReference type="KEGG" id="lal:AT746_13515"/>
<dbReference type="EMBL" id="CP013650">
    <property type="protein sequence ID" value="ALS99175.1"/>
    <property type="molecule type" value="Genomic_DNA"/>
</dbReference>
<organism evidence="3 4">
    <name type="scientific">Lacimicrobium alkaliphilum</name>
    <dbReference type="NCBI Taxonomy" id="1526571"/>
    <lineage>
        <taxon>Bacteria</taxon>
        <taxon>Pseudomonadati</taxon>
        <taxon>Pseudomonadota</taxon>
        <taxon>Gammaproteobacteria</taxon>
        <taxon>Alteromonadales</taxon>
        <taxon>Alteromonadaceae</taxon>
        <taxon>Lacimicrobium</taxon>
    </lineage>
</organism>
<dbReference type="InterPro" id="IPR031982">
    <property type="entry name" value="PilE-like"/>
</dbReference>
<dbReference type="PANTHER" id="PTHR30093">
    <property type="entry name" value="GENERAL SECRETION PATHWAY PROTEIN G"/>
    <property type="match status" value="1"/>
</dbReference>
<dbReference type="RefSeq" id="WP_062481153.1">
    <property type="nucleotide sequence ID" value="NZ_CP013650.1"/>
</dbReference>
<dbReference type="Gene3D" id="3.30.700.10">
    <property type="entry name" value="Glycoprotein, Type 4 Pilin"/>
    <property type="match status" value="1"/>
</dbReference>
<dbReference type="STRING" id="1526571.AT746_13515"/>
<evidence type="ECO:0000313" key="4">
    <source>
        <dbReference type="Proteomes" id="UP000068447"/>
    </source>
</evidence>
<dbReference type="Pfam" id="PF16732">
    <property type="entry name" value="ComP_DUS"/>
    <property type="match status" value="1"/>
</dbReference>
<dbReference type="InterPro" id="IPR045584">
    <property type="entry name" value="Pilin-like"/>
</dbReference>
<dbReference type="GO" id="GO:0015628">
    <property type="term" value="P:protein secretion by the type II secretion system"/>
    <property type="evidence" value="ECO:0007669"/>
    <property type="project" value="InterPro"/>
</dbReference>
<gene>
    <name evidence="3" type="ORF">AT746_13515</name>
</gene>
<evidence type="ECO:0000256" key="2">
    <source>
        <dbReference type="SAM" id="Phobius"/>
    </source>
</evidence>
<dbReference type="GO" id="GO:0015627">
    <property type="term" value="C:type II protein secretion system complex"/>
    <property type="evidence" value="ECO:0007669"/>
    <property type="project" value="InterPro"/>
</dbReference>
<dbReference type="AlphaFoldDB" id="A0A0U2ZJI5"/>
<dbReference type="Proteomes" id="UP000068447">
    <property type="component" value="Chromosome"/>
</dbReference>
<dbReference type="SUPFAM" id="SSF54523">
    <property type="entry name" value="Pili subunits"/>
    <property type="match status" value="1"/>
</dbReference>
<keyword evidence="2" id="KW-1133">Transmembrane helix</keyword>
<protein>
    <submittedName>
        <fullName evidence="3">Uncharacterized protein</fullName>
    </submittedName>
</protein>
<dbReference type="OrthoDB" id="5572189at2"/>
<reference evidence="3 4" key="1">
    <citation type="submission" date="2015-12" db="EMBL/GenBank/DDBJ databases">
        <title>Complete genome of Lacimicrobium alkaliphilum KCTC 32984.</title>
        <authorList>
            <person name="Kim S.-G."/>
            <person name="Lee Y.-J."/>
        </authorList>
    </citation>
    <scope>NUCLEOTIDE SEQUENCE [LARGE SCALE GENOMIC DNA]</scope>
    <source>
        <strain evidence="3 4">YelD216</strain>
    </source>
</reference>
<proteinExistence type="predicted"/>
<dbReference type="PRINTS" id="PR00813">
    <property type="entry name" value="BCTERIALGSPG"/>
</dbReference>
<dbReference type="Pfam" id="PF07963">
    <property type="entry name" value="N_methyl"/>
    <property type="match status" value="1"/>
</dbReference>
<feature type="transmembrane region" description="Helical" evidence="2">
    <location>
        <begin position="6"/>
        <end position="32"/>
    </location>
</feature>
<keyword evidence="2" id="KW-0472">Membrane</keyword>
<dbReference type="GO" id="GO:0043683">
    <property type="term" value="P:type IV pilus assembly"/>
    <property type="evidence" value="ECO:0007669"/>
    <property type="project" value="InterPro"/>
</dbReference>
<dbReference type="NCBIfam" id="TIGR02532">
    <property type="entry name" value="IV_pilin_GFxxxE"/>
    <property type="match status" value="1"/>
</dbReference>
<keyword evidence="1" id="KW-0488">Methylation</keyword>
<keyword evidence="2" id="KW-0812">Transmembrane</keyword>
<accession>A0A0U2ZJI5</accession>
<name>A0A0U2ZJI5_9ALTE</name>
<keyword evidence="4" id="KW-1185">Reference proteome</keyword>
<dbReference type="InterPro" id="IPR012902">
    <property type="entry name" value="N_methyl_site"/>
</dbReference>
<dbReference type="PROSITE" id="PS00409">
    <property type="entry name" value="PROKAR_NTER_METHYL"/>
    <property type="match status" value="1"/>
</dbReference>
<sequence length="124" mass="13486">MKVKNFSGYTLIELMIVVAIVGIIAAIAIPSYQSQISGSRRNDAKQQLLQLQIQQEAWRLENDQYADTAQLGMPASDYYTFTVENATATTYTLKATAKGSQTSDAACTPLTLDQSMAKAPAGCW</sequence>
<dbReference type="InterPro" id="IPR000983">
    <property type="entry name" value="Bac_GSPG_pilin"/>
</dbReference>
<dbReference type="PANTHER" id="PTHR30093:SF47">
    <property type="entry name" value="TYPE IV PILUS NON-CORE MINOR PILIN PILE"/>
    <property type="match status" value="1"/>
</dbReference>